<dbReference type="GO" id="GO:0000160">
    <property type="term" value="P:phosphorelay signal transduction system"/>
    <property type="evidence" value="ECO:0007669"/>
    <property type="project" value="InterPro"/>
</dbReference>
<dbReference type="Gene3D" id="1.10.10.10">
    <property type="entry name" value="Winged helix-like DNA-binding domain superfamily/Winged helix DNA-binding domain"/>
    <property type="match status" value="1"/>
</dbReference>
<sequence length="328" mass="38739">MIHIQLFGSLSVQHAMPDGNINPLTLTTKVGDILAFLSLFRGRYFSRDELVSEIWEDNYGKEVSQGAFNTTLWRLRKKIEKKYYRAGELFRRDCRGFLCFRKEADVYLDIEEFKRKACQSTTNRVDKLTQTQVNSLCESVELYSADILGNFTAEWALREREKIRRVYFNVLRKLIEYYRFQKDYRSSIRYAQLILDNEPLREDVHRELMELYELSGQRAMALRQFEECRNLLRKELAIPPMRQTMQLYHQIAEHALHPEHKLKTESDELPIETFNVLEQLPPELTDQFPVDTVGPSTDSSPGKLINQARKHIALADERLRKTIKHFNK</sequence>
<dbReference type="Proteomes" id="UP000315439">
    <property type="component" value="Unassembled WGS sequence"/>
</dbReference>
<dbReference type="SUPFAM" id="SSF46894">
    <property type="entry name" value="C-terminal effector domain of the bipartite response regulators"/>
    <property type="match status" value="1"/>
</dbReference>
<keyword evidence="6" id="KW-1185">Reference proteome</keyword>
<dbReference type="EMBL" id="VIKS01000011">
    <property type="protein sequence ID" value="TQV85968.1"/>
    <property type="molecule type" value="Genomic_DNA"/>
</dbReference>
<evidence type="ECO:0000259" key="4">
    <source>
        <dbReference type="PROSITE" id="PS51755"/>
    </source>
</evidence>
<dbReference type="Pfam" id="PF00486">
    <property type="entry name" value="Trans_reg_C"/>
    <property type="match status" value="1"/>
</dbReference>
<gene>
    <name evidence="5" type="ORF">FLL46_18825</name>
</gene>
<dbReference type="SMART" id="SM00862">
    <property type="entry name" value="Trans_reg_C"/>
    <property type="match status" value="1"/>
</dbReference>
<organism evidence="5 6">
    <name type="scientific">Aliikangiella coralliicola</name>
    <dbReference type="NCBI Taxonomy" id="2592383"/>
    <lineage>
        <taxon>Bacteria</taxon>
        <taxon>Pseudomonadati</taxon>
        <taxon>Pseudomonadota</taxon>
        <taxon>Gammaproteobacteria</taxon>
        <taxon>Oceanospirillales</taxon>
        <taxon>Pleioneaceae</taxon>
        <taxon>Aliikangiella</taxon>
    </lineage>
</organism>
<dbReference type="InterPro" id="IPR001867">
    <property type="entry name" value="OmpR/PhoB-type_DNA-bd"/>
</dbReference>
<evidence type="ECO:0000256" key="2">
    <source>
        <dbReference type="ARBA" id="ARBA00023125"/>
    </source>
</evidence>
<feature type="DNA-binding region" description="OmpR/PhoB-type" evidence="3">
    <location>
        <begin position="1"/>
        <end position="102"/>
    </location>
</feature>
<name>A0A545U922_9GAMM</name>
<dbReference type="PANTHER" id="PTHR35807">
    <property type="entry name" value="TRANSCRIPTIONAL REGULATOR REDD-RELATED"/>
    <property type="match status" value="1"/>
</dbReference>
<dbReference type="InterPro" id="IPR036388">
    <property type="entry name" value="WH-like_DNA-bd_sf"/>
</dbReference>
<dbReference type="InterPro" id="IPR005158">
    <property type="entry name" value="BTAD"/>
</dbReference>
<protein>
    <submittedName>
        <fullName evidence="5">Response regulator receiver protein</fullName>
    </submittedName>
</protein>
<accession>A0A545U922</accession>
<evidence type="ECO:0000256" key="1">
    <source>
        <dbReference type="ARBA" id="ARBA00005820"/>
    </source>
</evidence>
<dbReference type="PROSITE" id="PS51755">
    <property type="entry name" value="OMPR_PHOB"/>
    <property type="match status" value="1"/>
</dbReference>
<dbReference type="Pfam" id="PF03704">
    <property type="entry name" value="BTAD"/>
    <property type="match status" value="1"/>
</dbReference>
<feature type="domain" description="OmpR/PhoB-type" evidence="4">
    <location>
        <begin position="1"/>
        <end position="102"/>
    </location>
</feature>
<dbReference type="InterPro" id="IPR051677">
    <property type="entry name" value="AfsR-DnrI-RedD_regulator"/>
</dbReference>
<reference evidence="5 6" key="1">
    <citation type="submission" date="2019-07" db="EMBL/GenBank/DDBJ databases">
        <title>Draft genome for Aliikangiella sp. M105.</title>
        <authorList>
            <person name="Wang G."/>
        </authorList>
    </citation>
    <scope>NUCLEOTIDE SEQUENCE [LARGE SCALE GENOMIC DNA]</scope>
    <source>
        <strain evidence="5 6">M105</strain>
    </source>
</reference>
<dbReference type="Gene3D" id="1.25.40.10">
    <property type="entry name" value="Tetratricopeptide repeat domain"/>
    <property type="match status" value="1"/>
</dbReference>
<dbReference type="InterPro" id="IPR011990">
    <property type="entry name" value="TPR-like_helical_dom_sf"/>
</dbReference>
<dbReference type="OrthoDB" id="135231at2"/>
<evidence type="ECO:0000256" key="3">
    <source>
        <dbReference type="PROSITE-ProRule" id="PRU01091"/>
    </source>
</evidence>
<dbReference type="SUPFAM" id="SSF48452">
    <property type="entry name" value="TPR-like"/>
    <property type="match status" value="1"/>
</dbReference>
<dbReference type="RefSeq" id="WP_142932887.1">
    <property type="nucleotide sequence ID" value="NZ_ML660167.1"/>
</dbReference>
<comment type="caution">
    <text evidence="5">The sequence shown here is derived from an EMBL/GenBank/DDBJ whole genome shotgun (WGS) entry which is preliminary data.</text>
</comment>
<dbReference type="SMART" id="SM01043">
    <property type="entry name" value="BTAD"/>
    <property type="match status" value="1"/>
</dbReference>
<comment type="similarity">
    <text evidence="1">Belongs to the AfsR/DnrI/RedD regulatory family.</text>
</comment>
<dbReference type="InterPro" id="IPR016032">
    <property type="entry name" value="Sig_transdc_resp-reg_C-effctor"/>
</dbReference>
<dbReference type="GO" id="GO:0003677">
    <property type="term" value="F:DNA binding"/>
    <property type="evidence" value="ECO:0007669"/>
    <property type="project" value="UniProtKB-UniRule"/>
</dbReference>
<evidence type="ECO:0000313" key="5">
    <source>
        <dbReference type="EMBL" id="TQV85968.1"/>
    </source>
</evidence>
<evidence type="ECO:0000313" key="6">
    <source>
        <dbReference type="Proteomes" id="UP000315439"/>
    </source>
</evidence>
<dbReference type="AlphaFoldDB" id="A0A545U922"/>
<proteinExistence type="inferred from homology"/>
<keyword evidence="2 3" id="KW-0238">DNA-binding</keyword>
<dbReference type="GO" id="GO:0006355">
    <property type="term" value="P:regulation of DNA-templated transcription"/>
    <property type="evidence" value="ECO:0007669"/>
    <property type="project" value="InterPro"/>
</dbReference>